<accession>A0A239ATT9</accession>
<dbReference type="OrthoDB" id="3482556at2"/>
<reference evidence="3" key="1">
    <citation type="submission" date="2017-06" db="EMBL/GenBank/DDBJ databases">
        <authorList>
            <person name="Varghese N."/>
            <person name="Submissions S."/>
        </authorList>
    </citation>
    <scope>NUCLEOTIDE SEQUENCE [LARGE SCALE GENOMIC DNA]</scope>
    <source>
        <strain evidence="3">DSM 44485</strain>
    </source>
</reference>
<dbReference type="EMBL" id="FZNP01000009">
    <property type="protein sequence ID" value="SNR98742.1"/>
    <property type="molecule type" value="Genomic_DNA"/>
</dbReference>
<proteinExistence type="predicted"/>
<sequence length="149" mass="15240">MTHTSTGGRAGLRSPRRARALAVAGAVAAALAIWAVGEPLLGHDLVVQQKGQEPRDLGAAAIGGFALAPSLLGWALLAALERVTPLAARIWTAAALTLLAVSFLPVISVQASGGSKAVLALTHVAVGAVLIPVFWRTATLRRADTGSRR</sequence>
<dbReference type="InterPro" id="IPR045713">
    <property type="entry name" value="DUF6069"/>
</dbReference>
<protein>
    <submittedName>
        <fullName evidence="2">Uncharacterized protein</fullName>
    </submittedName>
</protein>
<evidence type="ECO:0000256" key="1">
    <source>
        <dbReference type="SAM" id="Phobius"/>
    </source>
</evidence>
<organism evidence="2 3">
    <name type="scientific">Actinomadura mexicana</name>
    <dbReference type="NCBI Taxonomy" id="134959"/>
    <lineage>
        <taxon>Bacteria</taxon>
        <taxon>Bacillati</taxon>
        <taxon>Actinomycetota</taxon>
        <taxon>Actinomycetes</taxon>
        <taxon>Streptosporangiales</taxon>
        <taxon>Thermomonosporaceae</taxon>
        <taxon>Actinomadura</taxon>
    </lineage>
</organism>
<gene>
    <name evidence="2" type="ORF">SAMN06265355_109189</name>
</gene>
<feature type="transmembrane region" description="Helical" evidence="1">
    <location>
        <begin position="57"/>
        <end position="78"/>
    </location>
</feature>
<dbReference type="Proteomes" id="UP000198420">
    <property type="component" value="Unassembled WGS sequence"/>
</dbReference>
<keyword evidence="1" id="KW-0472">Membrane</keyword>
<keyword evidence="3" id="KW-1185">Reference proteome</keyword>
<evidence type="ECO:0000313" key="2">
    <source>
        <dbReference type="EMBL" id="SNR98742.1"/>
    </source>
</evidence>
<name>A0A239ATT9_9ACTN</name>
<keyword evidence="1" id="KW-0812">Transmembrane</keyword>
<dbReference type="RefSeq" id="WP_089314024.1">
    <property type="nucleotide sequence ID" value="NZ_FZNP01000009.1"/>
</dbReference>
<evidence type="ECO:0000313" key="3">
    <source>
        <dbReference type="Proteomes" id="UP000198420"/>
    </source>
</evidence>
<feature type="transmembrane region" description="Helical" evidence="1">
    <location>
        <begin position="20"/>
        <end position="37"/>
    </location>
</feature>
<feature type="transmembrane region" description="Helical" evidence="1">
    <location>
        <begin position="117"/>
        <end position="135"/>
    </location>
</feature>
<keyword evidence="1" id="KW-1133">Transmembrane helix</keyword>
<feature type="transmembrane region" description="Helical" evidence="1">
    <location>
        <begin position="90"/>
        <end position="111"/>
    </location>
</feature>
<dbReference type="AlphaFoldDB" id="A0A239ATT9"/>
<dbReference type="Pfam" id="PF19545">
    <property type="entry name" value="DUF6069"/>
    <property type="match status" value="1"/>
</dbReference>